<dbReference type="EMBL" id="JARGEQ010000073">
    <property type="protein sequence ID" value="MDF1586193.1"/>
    <property type="molecule type" value="Genomic_DNA"/>
</dbReference>
<gene>
    <name evidence="2" type="ORF">PZ740_07325</name>
</gene>
<accession>A0AAP3V1B6</accession>
<dbReference type="SFLD" id="SFLDG01129">
    <property type="entry name" value="C1.5:_HAD__Beta-PGM__Phosphata"/>
    <property type="match status" value="1"/>
</dbReference>
<dbReference type="GO" id="GO:0019120">
    <property type="term" value="F:hydrolase activity, acting on acid halide bonds, in C-halide compounds"/>
    <property type="evidence" value="ECO:0007669"/>
    <property type="project" value="InterPro"/>
</dbReference>
<dbReference type="Pfam" id="PF00702">
    <property type="entry name" value="Hydrolase"/>
    <property type="match status" value="1"/>
</dbReference>
<dbReference type="PANTHER" id="PTHR43316:SF3">
    <property type="entry name" value="HALOACID DEHALOGENASE, TYPE II (AFU_ORTHOLOGUE AFUA_2G07750)-RELATED"/>
    <property type="match status" value="1"/>
</dbReference>
<sequence>MTGQRVEALFFDVFGTVVDWRCGVARGLEEALAPKGHALDWQAMALAWRERYQPAMAAVREGRRPFVKLDVLHRENLLSVLDAFGVEGLGAAEIDEINLAWHRLDPWPDVPAGLARLKKRYILASLSNGNVRLMVDMARRAGLPWDAILGAEPARAYKPSPEAYRRSIAFLDLEPSACMMVAAHNGDLAAARAVGMRTAFVARPHEYGPGQATDLAPAAEWDMVAEDFGELAHRLGC</sequence>
<dbReference type="NCBIfam" id="TIGR01428">
    <property type="entry name" value="HAD_type_II"/>
    <property type="match status" value="1"/>
</dbReference>
<organism evidence="2 3">
    <name type="scientific">Marinimicrococcus flavescens</name>
    <dbReference type="NCBI Taxonomy" id="3031815"/>
    <lineage>
        <taxon>Bacteria</taxon>
        <taxon>Pseudomonadati</taxon>
        <taxon>Pseudomonadota</taxon>
        <taxon>Alphaproteobacteria</taxon>
        <taxon>Geminicoccales</taxon>
        <taxon>Geminicoccaceae</taxon>
        <taxon>Marinimicrococcus</taxon>
    </lineage>
</organism>
<dbReference type="InterPro" id="IPR051540">
    <property type="entry name" value="S-2-haloacid_dehalogenase"/>
</dbReference>
<keyword evidence="1" id="KW-0378">Hydrolase</keyword>
<evidence type="ECO:0000313" key="3">
    <source>
        <dbReference type="Proteomes" id="UP001301140"/>
    </source>
</evidence>
<dbReference type="CDD" id="cd02588">
    <property type="entry name" value="HAD_L2-DEX"/>
    <property type="match status" value="1"/>
</dbReference>
<reference evidence="2 3" key="1">
    <citation type="submission" date="2023-03" db="EMBL/GenBank/DDBJ databases">
        <title>YIM 152171 draft genome.</title>
        <authorList>
            <person name="Yang Z."/>
        </authorList>
    </citation>
    <scope>NUCLEOTIDE SEQUENCE [LARGE SCALE GENOMIC DNA]</scope>
    <source>
        <strain evidence="2 3">YIM 152171</strain>
    </source>
</reference>
<dbReference type="Gene3D" id="3.40.50.1000">
    <property type="entry name" value="HAD superfamily/HAD-like"/>
    <property type="match status" value="1"/>
</dbReference>
<dbReference type="Gene3D" id="1.10.150.750">
    <property type="match status" value="1"/>
</dbReference>
<comment type="caution">
    <text evidence="2">The sequence shown here is derived from an EMBL/GenBank/DDBJ whole genome shotgun (WGS) entry which is preliminary data.</text>
</comment>
<name>A0AAP3V1B6_9PROT</name>
<dbReference type="PRINTS" id="PR00413">
    <property type="entry name" value="HADHALOGNASE"/>
</dbReference>
<dbReference type="AlphaFoldDB" id="A0AAP3V1B6"/>
<dbReference type="InterPro" id="IPR006439">
    <property type="entry name" value="HAD-SF_hydro_IA"/>
</dbReference>
<protein>
    <submittedName>
        <fullName evidence="2">Haloacid dehalogenase type II</fullName>
    </submittedName>
</protein>
<dbReference type="NCBIfam" id="TIGR01493">
    <property type="entry name" value="HAD-SF-IA-v2"/>
    <property type="match status" value="1"/>
</dbReference>
<dbReference type="SUPFAM" id="SSF56784">
    <property type="entry name" value="HAD-like"/>
    <property type="match status" value="1"/>
</dbReference>
<dbReference type="InterPro" id="IPR006328">
    <property type="entry name" value="2-HAD"/>
</dbReference>
<dbReference type="RefSeq" id="WP_327788609.1">
    <property type="nucleotide sequence ID" value="NZ_JARGEQ010000073.1"/>
</dbReference>
<proteinExistence type="predicted"/>
<dbReference type="Proteomes" id="UP001301140">
    <property type="component" value="Unassembled WGS sequence"/>
</dbReference>
<evidence type="ECO:0000313" key="2">
    <source>
        <dbReference type="EMBL" id="MDF1586193.1"/>
    </source>
</evidence>
<keyword evidence="3" id="KW-1185">Reference proteome</keyword>
<dbReference type="SFLD" id="SFLDS00003">
    <property type="entry name" value="Haloacid_Dehalogenase"/>
    <property type="match status" value="1"/>
</dbReference>
<dbReference type="InterPro" id="IPR036412">
    <property type="entry name" value="HAD-like_sf"/>
</dbReference>
<evidence type="ECO:0000256" key="1">
    <source>
        <dbReference type="ARBA" id="ARBA00022801"/>
    </source>
</evidence>
<dbReference type="InterPro" id="IPR023214">
    <property type="entry name" value="HAD_sf"/>
</dbReference>
<dbReference type="PANTHER" id="PTHR43316">
    <property type="entry name" value="HYDROLASE, HALOACID DELAHOGENASE-RELATED"/>
    <property type="match status" value="1"/>
</dbReference>